<dbReference type="GO" id="GO:0003700">
    <property type="term" value="F:DNA-binding transcription factor activity"/>
    <property type="evidence" value="ECO:0007669"/>
    <property type="project" value="InterPro"/>
</dbReference>
<comment type="caution">
    <text evidence="5">The sequence shown here is derived from an EMBL/GenBank/DDBJ whole genome shotgun (WGS) entry which is preliminary data.</text>
</comment>
<sequence length="345" mass="40878">MNLNYDMVIESLNTWNKDELLFQEYYEMEKTPETIFAFYEKHKDDPYNTSIVMHPELLPSRQDEEAFMRVSQNAVLIKHPRYCPFYFHEHGYFEMIYVISGSCMQSFGRDQEIELSEGDLCILAPDVVHGISAFRDCLVMNILIRRSTFMDIFMNTIRDKSQIGLFFMENLFAKKKYPYLLFHTGKDMVVRNYILDMYLEQTNEDEFSDRIICSLLTIFFTQLTRRHKKTMELSSAGKSKRGNEEALVNYILNNYQTVTLEELSRKFYYSVPYCSKVIKDFSGSTFSELLTSVRLQQGENFLLLTQMSVADISARLGYKNPETFIRVFQRYHHMTPSQYRRQNAF</sequence>
<dbReference type="GO" id="GO:0043565">
    <property type="term" value="F:sequence-specific DNA binding"/>
    <property type="evidence" value="ECO:0007669"/>
    <property type="project" value="InterPro"/>
</dbReference>
<dbReference type="PRINTS" id="PR00032">
    <property type="entry name" value="HTHARAC"/>
</dbReference>
<evidence type="ECO:0000313" key="5">
    <source>
        <dbReference type="EMBL" id="RRK35190.1"/>
    </source>
</evidence>
<dbReference type="Pfam" id="PF12833">
    <property type="entry name" value="HTH_18"/>
    <property type="match status" value="1"/>
</dbReference>
<dbReference type="Pfam" id="PF02311">
    <property type="entry name" value="AraC_binding"/>
    <property type="match status" value="1"/>
</dbReference>
<dbReference type="InterPro" id="IPR009057">
    <property type="entry name" value="Homeodomain-like_sf"/>
</dbReference>
<evidence type="ECO:0000256" key="1">
    <source>
        <dbReference type="ARBA" id="ARBA00023015"/>
    </source>
</evidence>
<dbReference type="Gene3D" id="2.60.120.10">
    <property type="entry name" value="Jelly Rolls"/>
    <property type="match status" value="1"/>
</dbReference>
<dbReference type="Proteomes" id="UP000274920">
    <property type="component" value="Unassembled WGS sequence"/>
</dbReference>
<keyword evidence="3" id="KW-0804">Transcription</keyword>
<name>A0A426DR29_9FIRM</name>
<protein>
    <submittedName>
        <fullName evidence="5">AraC family transcriptional regulator</fullName>
    </submittedName>
</protein>
<dbReference type="InterPro" id="IPR018060">
    <property type="entry name" value="HTH_AraC"/>
</dbReference>
<dbReference type="AlphaFoldDB" id="A0A426DR29"/>
<accession>A0A426DR29</accession>
<dbReference type="SUPFAM" id="SSF46689">
    <property type="entry name" value="Homeodomain-like"/>
    <property type="match status" value="1"/>
</dbReference>
<dbReference type="PANTHER" id="PTHR43280:SF28">
    <property type="entry name" value="HTH-TYPE TRANSCRIPTIONAL ACTIVATOR RHAS"/>
    <property type="match status" value="1"/>
</dbReference>
<organism evidence="5 6">
    <name type="scientific">Schaedlerella arabinosiphila</name>
    <dbReference type="NCBI Taxonomy" id="2044587"/>
    <lineage>
        <taxon>Bacteria</taxon>
        <taxon>Bacillati</taxon>
        <taxon>Bacillota</taxon>
        <taxon>Clostridia</taxon>
        <taxon>Lachnospirales</taxon>
        <taxon>Lachnospiraceae</taxon>
        <taxon>Schaedlerella</taxon>
    </lineage>
</organism>
<dbReference type="InterPro" id="IPR020449">
    <property type="entry name" value="Tscrpt_reg_AraC-type_HTH"/>
</dbReference>
<dbReference type="InterPro" id="IPR037923">
    <property type="entry name" value="HTH-like"/>
</dbReference>
<feature type="domain" description="HTH araC/xylS-type" evidence="4">
    <location>
        <begin position="245"/>
        <end position="342"/>
    </location>
</feature>
<evidence type="ECO:0000313" key="6">
    <source>
        <dbReference type="Proteomes" id="UP000274920"/>
    </source>
</evidence>
<evidence type="ECO:0000256" key="3">
    <source>
        <dbReference type="ARBA" id="ARBA00023163"/>
    </source>
</evidence>
<proteinExistence type="predicted"/>
<dbReference type="Gene3D" id="1.10.10.60">
    <property type="entry name" value="Homeodomain-like"/>
    <property type="match status" value="2"/>
</dbReference>
<keyword evidence="2" id="KW-0238">DNA-binding</keyword>
<dbReference type="SMART" id="SM00342">
    <property type="entry name" value="HTH_ARAC"/>
    <property type="match status" value="1"/>
</dbReference>
<dbReference type="PANTHER" id="PTHR43280">
    <property type="entry name" value="ARAC-FAMILY TRANSCRIPTIONAL REGULATOR"/>
    <property type="match status" value="1"/>
</dbReference>
<dbReference type="SUPFAM" id="SSF51215">
    <property type="entry name" value="Regulatory protein AraC"/>
    <property type="match status" value="1"/>
</dbReference>
<dbReference type="InterPro" id="IPR014710">
    <property type="entry name" value="RmlC-like_jellyroll"/>
</dbReference>
<gene>
    <name evidence="5" type="ORF">EBB54_04920</name>
</gene>
<evidence type="ECO:0000259" key="4">
    <source>
        <dbReference type="PROSITE" id="PS01124"/>
    </source>
</evidence>
<reference evidence="5" key="1">
    <citation type="submission" date="2018-10" db="EMBL/GenBank/DDBJ databases">
        <title>Schaedlerella arabinophila gen. nov. sp. nov., isolated from the mouse intestinal tract and comparative analysis with the genome of the closely related altered Schaedler flora strain ASF502.</title>
        <authorList>
            <person name="Miyake S."/>
            <person name="Soh M."/>
            <person name="Seedorf H."/>
        </authorList>
    </citation>
    <scope>NUCLEOTIDE SEQUENCE [LARGE SCALE GENOMIC DNA]</scope>
    <source>
        <strain evidence="5">DSM 106076</strain>
    </source>
</reference>
<keyword evidence="1" id="KW-0805">Transcription regulation</keyword>
<keyword evidence="6" id="KW-1185">Reference proteome</keyword>
<dbReference type="EMBL" id="RHJS01000002">
    <property type="protein sequence ID" value="RRK35190.1"/>
    <property type="molecule type" value="Genomic_DNA"/>
</dbReference>
<dbReference type="PROSITE" id="PS01124">
    <property type="entry name" value="HTH_ARAC_FAMILY_2"/>
    <property type="match status" value="1"/>
</dbReference>
<dbReference type="InterPro" id="IPR003313">
    <property type="entry name" value="AraC-bd"/>
</dbReference>
<evidence type="ECO:0000256" key="2">
    <source>
        <dbReference type="ARBA" id="ARBA00023125"/>
    </source>
</evidence>
<dbReference type="RefSeq" id="WP_016297040.1">
    <property type="nucleotide sequence ID" value="NZ_RHJS01000002.1"/>
</dbReference>